<keyword evidence="8" id="KW-1185">Reference proteome</keyword>
<dbReference type="GO" id="GO:0004722">
    <property type="term" value="F:protein serine/threonine phosphatase activity"/>
    <property type="evidence" value="ECO:0007669"/>
    <property type="project" value="InterPro"/>
</dbReference>
<evidence type="ECO:0000313" key="7">
    <source>
        <dbReference type="EMBL" id="BCA93865.1"/>
    </source>
</evidence>
<organism evidence="7 8">
    <name type="scientific">Legionella antarctica</name>
    <dbReference type="NCBI Taxonomy" id="2708020"/>
    <lineage>
        <taxon>Bacteria</taxon>
        <taxon>Pseudomonadati</taxon>
        <taxon>Pseudomonadota</taxon>
        <taxon>Gammaproteobacteria</taxon>
        <taxon>Legionellales</taxon>
        <taxon>Legionellaceae</taxon>
        <taxon>Legionella</taxon>
    </lineage>
</organism>
<evidence type="ECO:0000259" key="6">
    <source>
        <dbReference type="PROSITE" id="PS51746"/>
    </source>
</evidence>
<keyword evidence="5" id="KW-0812">Transmembrane</keyword>
<dbReference type="CDD" id="cd00143">
    <property type="entry name" value="PP2Cc"/>
    <property type="match status" value="1"/>
</dbReference>
<keyword evidence="1" id="KW-0479">Metal-binding</keyword>
<name>A0A6F8SZP2_9GAMM</name>
<evidence type="ECO:0000256" key="4">
    <source>
        <dbReference type="SAM" id="MobiDB-lite"/>
    </source>
</evidence>
<dbReference type="RefSeq" id="WP_173235743.1">
    <property type="nucleotide sequence ID" value="NZ_AP022839.1"/>
</dbReference>
<dbReference type="InterPro" id="IPR000222">
    <property type="entry name" value="PP2C_BS"/>
</dbReference>
<keyword evidence="2" id="KW-0378">Hydrolase</keyword>
<gene>
    <name evidence="7" type="ORF">TUM19329_02260</name>
</gene>
<evidence type="ECO:0000313" key="8">
    <source>
        <dbReference type="Proteomes" id="UP000502894"/>
    </source>
</evidence>
<dbReference type="GO" id="GO:0046872">
    <property type="term" value="F:metal ion binding"/>
    <property type="evidence" value="ECO:0007669"/>
    <property type="project" value="UniProtKB-KW"/>
</dbReference>
<dbReference type="PROSITE" id="PS01032">
    <property type="entry name" value="PPM_1"/>
    <property type="match status" value="1"/>
</dbReference>
<evidence type="ECO:0000256" key="2">
    <source>
        <dbReference type="ARBA" id="ARBA00022801"/>
    </source>
</evidence>
<proteinExistence type="predicted"/>
<dbReference type="SMART" id="SM00332">
    <property type="entry name" value="PP2Cc"/>
    <property type="match status" value="1"/>
</dbReference>
<evidence type="ECO:0000256" key="1">
    <source>
        <dbReference type="ARBA" id="ARBA00022723"/>
    </source>
</evidence>
<dbReference type="InterPro" id="IPR036457">
    <property type="entry name" value="PPM-type-like_dom_sf"/>
</dbReference>
<dbReference type="Pfam" id="PF00481">
    <property type="entry name" value="PP2C"/>
    <property type="match status" value="1"/>
</dbReference>
<dbReference type="Gene3D" id="3.60.40.10">
    <property type="entry name" value="PPM-type phosphatase domain"/>
    <property type="match status" value="2"/>
</dbReference>
<feature type="transmembrane region" description="Helical" evidence="5">
    <location>
        <begin position="429"/>
        <end position="455"/>
    </location>
</feature>
<feature type="compositionally biased region" description="Low complexity" evidence="4">
    <location>
        <begin position="491"/>
        <end position="501"/>
    </location>
</feature>
<dbReference type="KEGG" id="lant:TUM19329_02260"/>
<keyword evidence="5" id="KW-1133">Transmembrane helix</keyword>
<evidence type="ECO:0000256" key="3">
    <source>
        <dbReference type="ARBA" id="ARBA00022912"/>
    </source>
</evidence>
<feature type="domain" description="PPM-type phosphatase" evidence="6">
    <location>
        <begin position="1"/>
        <end position="270"/>
    </location>
</feature>
<keyword evidence="5" id="KW-0472">Membrane</keyword>
<evidence type="ECO:0000256" key="5">
    <source>
        <dbReference type="SAM" id="Phobius"/>
    </source>
</evidence>
<dbReference type="SUPFAM" id="SSF81606">
    <property type="entry name" value="PP2C-like"/>
    <property type="match status" value="1"/>
</dbReference>
<dbReference type="Proteomes" id="UP000502894">
    <property type="component" value="Chromosome"/>
</dbReference>
<accession>A0A6F8SZP2</accession>
<feature type="region of interest" description="Disordered" evidence="4">
    <location>
        <begin position="488"/>
        <end position="513"/>
    </location>
</feature>
<reference evidence="7" key="1">
    <citation type="journal article" date="2020" name="Microbiol. Resour. Announc.">
        <title>Complete Genome Sequence of Novel Psychrotolerant Legionella Strain TUM19329, Isolated from Antarctic Lake Sediment.</title>
        <authorList>
            <person name="Shimada S."/>
            <person name="Nakai R."/>
            <person name="Aoki K."/>
            <person name="Shimoeda N."/>
            <person name="Ohno G."/>
            <person name="Miyazaki Y."/>
            <person name="Kudoh S."/>
            <person name="Imura S."/>
            <person name="Watanabe K."/>
            <person name="Ishii Y."/>
            <person name="Tateda K."/>
        </authorList>
    </citation>
    <scope>NUCLEOTIDE SEQUENCE [LARGE SCALE GENOMIC DNA]</scope>
    <source>
        <strain evidence="7">TUM19329</strain>
    </source>
</reference>
<dbReference type="PROSITE" id="PS51746">
    <property type="entry name" value="PPM_2"/>
    <property type="match status" value="1"/>
</dbReference>
<sequence>MTDIISEHYDDNRDTSGENVEYGFGYIELCNKPHRTFQEDALAWHVLTESELTPADETTRLTPRELGHRLWTSHQLLDKPDLKFGSTASTTVYDGQGNLITATLADAVSFAVVYGKQGEALGVIRLNSVTHKPNDDLEKQRIEAKNGCVVDGRVNGVLAVSRAIGDKDLKEFGVCSESHIDITNVEKIAKDLHIKENDIGSMQIISTCDGFTDGAVEDQTKEGHENYLLKLLKRMESPANKPPQELSKALALDAQSLGSTDNISVAIQKLTKDTPPFILGIYDGHGGKATSRYAADNIGRVFKEQCALSPAAYKEQDLSVDTKSASYQRDNPEINPEEQECQVIVAKLLKLTDDYQNNLSLDTSEFTQESSIREILTQLTTTLTDETKKPQEKIKFFYTFLERNAKEGEGAIKNIDLIKRDHSIFATNFLKGIAIIAATVATGIIPGLVVAAIVYKATGRQPFDLFKTNSERFEKEIGLIKAKNPYATFFQPDPTTTTAAETQEDDPEESPKN</sequence>
<dbReference type="EMBL" id="AP022839">
    <property type="protein sequence ID" value="BCA93865.1"/>
    <property type="molecule type" value="Genomic_DNA"/>
</dbReference>
<feature type="compositionally biased region" description="Acidic residues" evidence="4">
    <location>
        <begin position="502"/>
        <end position="513"/>
    </location>
</feature>
<protein>
    <recommendedName>
        <fullName evidence="6">PPM-type phosphatase domain-containing protein</fullName>
    </recommendedName>
</protein>
<dbReference type="InterPro" id="IPR001932">
    <property type="entry name" value="PPM-type_phosphatase-like_dom"/>
</dbReference>
<keyword evidence="3" id="KW-0904">Protein phosphatase</keyword>
<dbReference type="InterPro" id="IPR015655">
    <property type="entry name" value="PP2C"/>
</dbReference>
<dbReference type="PANTHER" id="PTHR47992">
    <property type="entry name" value="PROTEIN PHOSPHATASE"/>
    <property type="match status" value="1"/>
</dbReference>
<dbReference type="AlphaFoldDB" id="A0A6F8SZP2"/>